<dbReference type="PROSITE" id="PS50176">
    <property type="entry name" value="ARM_REPEAT"/>
    <property type="match status" value="1"/>
</dbReference>
<name>A0ABQ9F6D9_TEGGR</name>
<dbReference type="SMART" id="SM00185">
    <property type="entry name" value="ARM"/>
    <property type="match status" value="6"/>
</dbReference>
<comment type="caution">
    <text evidence="3">The sequence shown here is derived from an EMBL/GenBank/DDBJ whole genome shotgun (WGS) entry which is preliminary data.</text>
</comment>
<dbReference type="InterPro" id="IPR024931">
    <property type="entry name" value="Importin_alpha"/>
</dbReference>
<sequence>MDRKEQYKHKVDDVAAIRDRNRKEDVALRKEKKDKLLNSKRFRIGEGEEITDEITIEEVRHATVNLQKPGPHRKENLTTLRQAFSQGTVYIDAFFSVENAIHTLVGIFTGTDLDLQVEAAWCITNISAGTHKHALTVAQVVAPYLVTYLTSSIFPLQDQSAWALGNIAGDSLECRKLIQAQGVVVPLVGLLQSPHPSVVQSAAFALSNLARESTDIAREMMLANVIQFLQPHLVYSTENKDVLSEVLWVYTYLSTWFVLLYIGECAEQIVRQGVFRQLVDMLIGLSELVTPLLRCLGNICSGPDEYTADACQNPRLNDVITIYLTSSHRHVRKETLWVTVEPNMCHAVVSNVPLLSAITEQLQAAFDIKMEALYVLCNLACHGEEVCCHLVANGVLRKVVPVLKSSDVELLNLGLSLCEMLLRMTQDGRDLFEECGGIGNLEGLEYHNNETIRKHASDLLDHYFYMENEEQ</sequence>
<dbReference type="PANTHER" id="PTHR16356">
    <property type="entry name" value="TRANSMEMBRANE AND COILED-COIL DOMAIN-CONTAINING PROTEIN 6 TMCO6"/>
    <property type="match status" value="1"/>
</dbReference>
<accession>A0ABQ9F6D9</accession>
<dbReference type="InterPro" id="IPR016024">
    <property type="entry name" value="ARM-type_fold"/>
</dbReference>
<dbReference type="Pfam" id="PF01749">
    <property type="entry name" value="IBB"/>
    <property type="match status" value="1"/>
</dbReference>
<dbReference type="Pfam" id="PF00514">
    <property type="entry name" value="Arm"/>
    <property type="match status" value="1"/>
</dbReference>
<dbReference type="PANTHER" id="PTHR16356:SF1">
    <property type="entry name" value="TRANSMEMBRANE AND COILED-COIL DOMAIN-CONTAINING PROTEIN 6"/>
    <property type="match status" value="1"/>
</dbReference>
<evidence type="ECO:0000313" key="3">
    <source>
        <dbReference type="EMBL" id="KAJ8312136.1"/>
    </source>
</evidence>
<dbReference type="EMBL" id="JARBDR010000440">
    <property type="protein sequence ID" value="KAJ8312136.1"/>
    <property type="molecule type" value="Genomic_DNA"/>
</dbReference>
<dbReference type="Pfam" id="PF16186">
    <property type="entry name" value="Arm_3"/>
    <property type="match status" value="1"/>
</dbReference>
<feature type="repeat" description="ARM" evidence="1">
    <location>
        <begin position="182"/>
        <end position="210"/>
    </location>
</feature>
<dbReference type="Proteomes" id="UP001217089">
    <property type="component" value="Unassembled WGS sequence"/>
</dbReference>
<evidence type="ECO:0000256" key="1">
    <source>
        <dbReference type="PROSITE-ProRule" id="PRU00259"/>
    </source>
</evidence>
<dbReference type="InterPro" id="IPR011989">
    <property type="entry name" value="ARM-like"/>
</dbReference>
<dbReference type="InterPro" id="IPR002652">
    <property type="entry name" value="Importin-a_IBB"/>
</dbReference>
<dbReference type="SUPFAM" id="SSF48371">
    <property type="entry name" value="ARM repeat"/>
    <property type="match status" value="1"/>
</dbReference>
<keyword evidence="4" id="KW-1185">Reference proteome</keyword>
<evidence type="ECO:0000313" key="4">
    <source>
        <dbReference type="Proteomes" id="UP001217089"/>
    </source>
</evidence>
<proteinExistence type="predicted"/>
<gene>
    <name evidence="3" type="ORF">KUTeg_009509</name>
</gene>
<dbReference type="Gene3D" id="1.25.10.10">
    <property type="entry name" value="Leucine-rich Repeat Variant"/>
    <property type="match status" value="1"/>
</dbReference>
<organism evidence="3 4">
    <name type="scientific">Tegillarca granosa</name>
    <name type="common">Malaysian cockle</name>
    <name type="synonym">Anadara granosa</name>
    <dbReference type="NCBI Taxonomy" id="220873"/>
    <lineage>
        <taxon>Eukaryota</taxon>
        <taxon>Metazoa</taxon>
        <taxon>Spiralia</taxon>
        <taxon>Lophotrochozoa</taxon>
        <taxon>Mollusca</taxon>
        <taxon>Bivalvia</taxon>
        <taxon>Autobranchia</taxon>
        <taxon>Pteriomorphia</taxon>
        <taxon>Arcoida</taxon>
        <taxon>Arcoidea</taxon>
        <taxon>Arcidae</taxon>
        <taxon>Tegillarca</taxon>
    </lineage>
</organism>
<evidence type="ECO:0000259" key="2">
    <source>
        <dbReference type="Pfam" id="PF01749"/>
    </source>
</evidence>
<reference evidence="3 4" key="1">
    <citation type="submission" date="2022-12" db="EMBL/GenBank/DDBJ databases">
        <title>Chromosome-level genome of Tegillarca granosa.</title>
        <authorList>
            <person name="Kim J."/>
        </authorList>
    </citation>
    <scope>NUCLEOTIDE SEQUENCE [LARGE SCALE GENOMIC DNA]</scope>
    <source>
        <strain evidence="3">Teg-2019</strain>
        <tissue evidence="3">Adductor muscle</tissue>
    </source>
</reference>
<feature type="domain" description="IBB" evidence="2">
    <location>
        <begin position="3"/>
        <end position="43"/>
    </location>
</feature>
<dbReference type="InterPro" id="IPR032413">
    <property type="entry name" value="Arm_3"/>
</dbReference>
<protein>
    <recommendedName>
        <fullName evidence="2">IBB domain-containing protein</fullName>
    </recommendedName>
</protein>
<feature type="non-terminal residue" evidence="3">
    <location>
        <position position="471"/>
    </location>
</feature>
<dbReference type="PIRSF" id="PIRSF005673">
    <property type="entry name" value="Importin_alpha"/>
    <property type="match status" value="1"/>
</dbReference>
<dbReference type="InterPro" id="IPR000225">
    <property type="entry name" value="Armadillo"/>
</dbReference>